<evidence type="ECO:0000313" key="3">
    <source>
        <dbReference type="Proteomes" id="UP000186391"/>
    </source>
</evidence>
<reference evidence="2 3" key="1">
    <citation type="submission" date="2016-11" db="EMBL/GenBank/DDBJ databases">
        <title>Draft Genome Sequences of Nine Cyanobacterial Strains from Diverse Habitats.</title>
        <authorList>
            <person name="Zhu T."/>
            <person name="Hou S."/>
            <person name="Lu X."/>
            <person name="Hess W.R."/>
        </authorList>
    </citation>
    <scope>NUCLEOTIDE SEQUENCE [LARGE SCALE GENOMIC DNA]</scope>
    <source>
        <strain evidence="2 3">NIES-592</strain>
    </source>
</reference>
<sequence length="134" mass="14821">MAESIPTRGQVERTLAQRIQALYRQQLGHQPSKVTSRLSDTNVVIVIENSITPPEQLLAQTGRQELAEQVRSDLDEAIQPQLKELIEEILHVSVVEILSDATLETGRSGIIAILSDTPDLRDSVSNSKIRKKAS</sequence>
<feature type="domain" description="Na+-translocating membrane potential-generating system MpsC" evidence="1">
    <location>
        <begin position="7"/>
        <end position="115"/>
    </location>
</feature>
<gene>
    <name evidence="2" type="ORF">NIES592_12450</name>
</gene>
<dbReference type="Proteomes" id="UP000186391">
    <property type="component" value="Unassembled WGS sequence"/>
</dbReference>
<evidence type="ECO:0000259" key="1">
    <source>
        <dbReference type="Pfam" id="PF10057"/>
    </source>
</evidence>
<dbReference type="InterPro" id="IPR018745">
    <property type="entry name" value="MpsC"/>
</dbReference>
<organism evidence="2 3">
    <name type="scientific">Fischerella major NIES-592</name>
    <dbReference type="NCBI Taxonomy" id="210994"/>
    <lineage>
        <taxon>Bacteria</taxon>
        <taxon>Bacillati</taxon>
        <taxon>Cyanobacteriota</taxon>
        <taxon>Cyanophyceae</taxon>
        <taxon>Nostocales</taxon>
        <taxon>Hapalosiphonaceae</taxon>
        <taxon>Fischerella</taxon>
    </lineage>
</organism>
<evidence type="ECO:0000313" key="2">
    <source>
        <dbReference type="EMBL" id="OKH14110.1"/>
    </source>
</evidence>
<dbReference type="OrthoDB" id="512464at2"/>
<accession>A0A1U7H022</accession>
<dbReference type="EMBL" id="MRCA01000005">
    <property type="protein sequence ID" value="OKH14110.1"/>
    <property type="molecule type" value="Genomic_DNA"/>
</dbReference>
<comment type="caution">
    <text evidence="2">The sequence shown here is derived from an EMBL/GenBank/DDBJ whole genome shotgun (WGS) entry which is preliminary data.</text>
</comment>
<protein>
    <recommendedName>
        <fullName evidence="1">Na+-translocating membrane potential-generating system MpsC domain-containing protein</fullName>
    </recommendedName>
</protein>
<name>A0A1U7H022_9CYAN</name>
<dbReference type="Pfam" id="PF10057">
    <property type="entry name" value="MpsC"/>
    <property type="match status" value="1"/>
</dbReference>
<dbReference type="AlphaFoldDB" id="A0A1U7H022"/>
<dbReference type="RefSeq" id="WP_062246748.1">
    <property type="nucleotide sequence ID" value="NZ_MRCA01000005.1"/>
</dbReference>
<keyword evidence="3" id="KW-1185">Reference proteome</keyword>
<proteinExistence type="predicted"/>